<feature type="modified residue" description="4-aspartylphosphate" evidence="2">
    <location>
        <position position="58"/>
    </location>
</feature>
<sequence length="126" mass="13489">MKAGSPVRPILMVDDSPSLRLLLGAALSAGGFAVAEADDGVTALEWLSANDPALVITDITMPRLDGFSFIAQLRTQQRFRDTPVLALTTEAAPDKKDRARAAGATGWISKPFDPDKLNTAVRRILD</sequence>
<dbReference type="PANTHER" id="PTHR44591">
    <property type="entry name" value="STRESS RESPONSE REGULATOR PROTEIN 1"/>
    <property type="match status" value="1"/>
</dbReference>
<dbReference type="PROSITE" id="PS50110">
    <property type="entry name" value="RESPONSE_REGULATORY"/>
    <property type="match status" value="1"/>
</dbReference>
<dbReference type="SMART" id="SM00448">
    <property type="entry name" value="REC"/>
    <property type="match status" value="1"/>
</dbReference>
<dbReference type="InterPro" id="IPR050595">
    <property type="entry name" value="Bact_response_regulator"/>
</dbReference>
<accession>A0A2V3UQ44</accession>
<dbReference type="InterPro" id="IPR011006">
    <property type="entry name" value="CheY-like_superfamily"/>
</dbReference>
<name>A0A2V3UQ44_9SPHN</name>
<keyword evidence="5" id="KW-1185">Reference proteome</keyword>
<reference evidence="4 5" key="1">
    <citation type="submission" date="2018-05" db="EMBL/GenBank/DDBJ databases">
        <title>Genomic Encyclopedia of Type Strains, Phase IV (KMG-IV): sequencing the most valuable type-strain genomes for metagenomic binning, comparative biology and taxonomic classification.</title>
        <authorList>
            <person name="Goeker M."/>
        </authorList>
    </citation>
    <scope>NUCLEOTIDE SEQUENCE [LARGE SCALE GENOMIC DNA]</scope>
    <source>
        <strain evidence="4 5">DSM 3183</strain>
    </source>
</reference>
<evidence type="ECO:0000313" key="5">
    <source>
        <dbReference type="Proteomes" id="UP000248014"/>
    </source>
</evidence>
<dbReference type="AlphaFoldDB" id="A0A2V3UQ44"/>
<dbReference type="Gene3D" id="3.40.50.2300">
    <property type="match status" value="1"/>
</dbReference>
<protein>
    <submittedName>
        <fullName evidence="4">Two-component system chemotaxis response regulator CheY</fullName>
    </submittedName>
</protein>
<dbReference type="GO" id="GO:0000160">
    <property type="term" value="P:phosphorelay signal transduction system"/>
    <property type="evidence" value="ECO:0007669"/>
    <property type="project" value="InterPro"/>
</dbReference>
<proteinExistence type="predicted"/>
<dbReference type="InterPro" id="IPR001789">
    <property type="entry name" value="Sig_transdc_resp-reg_receiver"/>
</dbReference>
<dbReference type="EMBL" id="QJJM01000020">
    <property type="protein sequence ID" value="PXW68173.1"/>
    <property type="molecule type" value="Genomic_DNA"/>
</dbReference>
<gene>
    <name evidence="4" type="ORF">C7451_12034</name>
</gene>
<keyword evidence="1 2" id="KW-0597">Phosphoprotein</keyword>
<dbReference type="Proteomes" id="UP000248014">
    <property type="component" value="Unassembled WGS sequence"/>
</dbReference>
<feature type="domain" description="Response regulatory" evidence="3">
    <location>
        <begin position="9"/>
        <end position="125"/>
    </location>
</feature>
<dbReference type="PANTHER" id="PTHR44591:SF25">
    <property type="entry name" value="CHEMOTAXIS TWO-COMPONENT RESPONSE REGULATOR"/>
    <property type="match status" value="1"/>
</dbReference>
<dbReference type="RefSeq" id="WP_110300303.1">
    <property type="nucleotide sequence ID" value="NZ_QJJM01000020.1"/>
</dbReference>
<evidence type="ECO:0000313" key="4">
    <source>
        <dbReference type="EMBL" id="PXW68173.1"/>
    </source>
</evidence>
<organism evidence="4 5">
    <name type="scientific">Blastomonas natatoria</name>
    <dbReference type="NCBI Taxonomy" id="34015"/>
    <lineage>
        <taxon>Bacteria</taxon>
        <taxon>Pseudomonadati</taxon>
        <taxon>Pseudomonadota</taxon>
        <taxon>Alphaproteobacteria</taxon>
        <taxon>Sphingomonadales</taxon>
        <taxon>Sphingomonadaceae</taxon>
        <taxon>Blastomonas</taxon>
    </lineage>
</organism>
<dbReference type="Pfam" id="PF00072">
    <property type="entry name" value="Response_reg"/>
    <property type="match status" value="1"/>
</dbReference>
<dbReference type="SUPFAM" id="SSF52172">
    <property type="entry name" value="CheY-like"/>
    <property type="match status" value="1"/>
</dbReference>
<evidence type="ECO:0000256" key="1">
    <source>
        <dbReference type="ARBA" id="ARBA00022553"/>
    </source>
</evidence>
<evidence type="ECO:0000256" key="2">
    <source>
        <dbReference type="PROSITE-ProRule" id="PRU00169"/>
    </source>
</evidence>
<dbReference type="OrthoDB" id="9800897at2"/>
<evidence type="ECO:0000259" key="3">
    <source>
        <dbReference type="PROSITE" id="PS50110"/>
    </source>
</evidence>
<comment type="caution">
    <text evidence="4">The sequence shown here is derived from an EMBL/GenBank/DDBJ whole genome shotgun (WGS) entry which is preliminary data.</text>
</comment>